<evidence type="ECO:0000313" key="4">
    <source>
        <dbReference type="Proteomes" id="UP000235589"/>
    </source>
</evidence>
<feature type="region of interest" description="Disordered" evidence="2">
    <location>
        <begin position="221"/>
        <end position="240"/>
    </location>
</feature>
<sequence>MAEDNNAPQEQAAPKTGDVNISNDVVSIVASLAASSVKGVSGMVSSISGGIAELLGKKNMSKGVKVNVNDKDVTLDLSIIVEYGAKIPDVAWEIQEKVKSEVEAMTGLTVVAVNVSVEGVSVPKEDSDKSQSGSAAYTVSEAVDNAAEAAGEVVDKASDYVQKAGTKAGQFVDLAKDKAEDLTGLAKDKAEDLADIAKDKAEDFADKVKDKAEEAVEIGSDILEDLKDRLSEEPEKDKAE</sequence>
<proteinExistence type="inferred from homology"/>
<keyword evidence="4" id="KW-1185">Reference proteome</keyword>
<evidence type="ECO:0000256" key="1">
    <source>
        <dbReference type="ARBA" id="ARBA00005721"/>
    </source>
</evidence>
<protein>
    <submittedName>
        <fullName evidence="3">Alkaline shock protein 23</fullName>
    </submittedName>
</protein>
<accession>A0A2K9P1D4</accession>
<dbReference type="Proteomes" id="UP000235589">
    <property type="component" value="Chromosome"/>
</dbReference>
<gene>
    <name evidence="3" type="ORF">B9O19_00435</name>
</gene>
<dbReference type="KEGG" id="mpec:B9O19_00435"/>
<organism evidence="3 4">
    <name type="scientific">Monoglobus pectinilyticus</name>
    <dbReference type="NCBI Taxonomy" id="1981510"/>
    <lineage>
        <taxon>Bacteria</taxon>
        <taxon>Bacillati</taxon>
        <taxon>Bacillota</taxon>
        <taxon>Clostridia</taxon>
        <taxon>Monoglobales</taxon>
        <taxon>Monoglobaceae</taxon>
        <taxon>Monoglobus</taxon>
    </lineage>
</organism>
<dbReference type="OrthoDB" id="9793465at2"/>
<dbReference type="AlphaFoldDB" id="A0A2K9P1D4"/>
<comment type="similarity">
    <text evidence="1">Belongs to the asp23 family.</text>
</comment>
<evidence type="ECO:0000256" key="2">
    <source>
        <dbReference type="SAM" id="MobiDB-lite"/>
    </source>
</evidence>
<dbReference type="GeneID" id="98063747"/>
<reference evidence="3 4" key="1">
    <citation type="submission" date="2017-04" db="EMBL/GenBank/DDBJ databases">
        <title>Monoglobus pectinilyticus 14 draft genome.</title>
        <authorList>
            <person name="Kim C."/>
            <person name="Rosendale D.I."/>
            <person name="Kelly W.J."/>
            <person name="Tannock G.W."/>
            <person name="Patchett M.L."/>
            <person name="Jordens J.Z."/>
        </authorList>
    </citation>
    <scope>NUCLEOTIDE SEQUENCE [LARGE SCALE GENOMIC DNA]</scope>
    <source>
        <strain evidence="3 4">14</strain>
    </source>
</reference>
<name>A0A2K9P1D4_9FIRM</name>
<dbReference type="PANTHER" id="PTHR34297:SF2">
    <property type="entry name" value="ASP23_GLS24 FAMILY ENVELOPE STRESS RESPONSE PROTEIN"/>
    <property type="match status" value="1"/>
</dbReference>
<evidence type="ECO:0000313" key="3">
    <source>
        <dbReference type="EMBL" id="AUO18619.1"/>
    </source>
</evidence>
<dbReference type="Gene3D" id="6.10.140.1430">
    <property type="match status" value="1"/>
</dbReference>
<dbReference type="PANTHER" id="PTHR34297">
    <property type="entry name" value="HYPOTHETICAL CYTOSOLIC PROTEIN-RELATED"/>
    <property type="match status" value="1"/>
</dbReference>
<dbReference type="EMBL" id="CP020991">
    <property type="protein sequence ID" value="AUO18619.1"/>
    <property type="molecule type" value="Genomic_DNA"/>
</dbReference>
<dbReference type="Pfam" id="PF03780">
    <property type="entry name" value="Asp23"/>
    <property type="match status" value="1"/>
</dbReference>
<feature type="compositionally biased region" description="Basic and acidic residues" evidence="2">
    <location>
        <begin position="224"/>
        <end position="240"/>
    </location>
</feature>
<dbReference type="InterPro" id="IPR005531">
    <property type="entry name" value="Asp23"/>
</dbReference>
<dbReference type="RefSeq" id="WP_102364908.1">
    <property type="nucleotide sequence ID" value="NZ_CP020991.1"/>
</dbReference>